<dbReference type="PATRIC" id="fig|447.4.peg.697"/>
<sequence>MMKIASLLLGVVLTGYAFADNPKEIATHKVSLAGLQPGEGRLIRSDVFENNKFQSGSYFCAGADSVLYDMQYVFSKSREPFHVEHLIKFSICQDETMAQCQEFATDKYLTFRNLDGYLQNDSAQSTVDISPLKVVYQPCEPNEEMDELVKRSIHENDRRFASVG</sequence>
<reference evidence="2 3" key="1">
    <citation type="submission" date="2015-11" db="EMBL/GenBank/DDBJ databases">
        <title>Genomic analysis of 38 Legionella species identifies large and diverse effector repertoires.</title>
        <authorList>
            <person name="Burstein D."/>
            <person name="Amaro F."/>
            <person name="Zusman T."/>
            <person name="Lifshitz Z."/>
            <person name="Cohen O."/>
            <person name="Gilbert J.A."/>
            <person name="Pupko T."/>
            <person name="Shuman H.A."/>
            <person name="Segal G."/>
        </authorList>
    </citation>
    <scope>NUCLEOTIDE SEQUENCE [LARGE SCALE GENOMIC DNA]</scope>
    <source>
        <strain evidence="2 3">WIGA</strain>
    </source>
</reference>
<evidence type="ECO:0000313" key="3">
    <source>
        <dbReference type="Proteomes" id="UP000054695"/>
    </source>
</evidence>
<proteinExistence type="predicted"/>
<dbReference type="Proteomes" id="UP000054695">
    <property type="component" value="Unassembled WGS sequence"/>
</dbReference>
<dbReference type="RefSeq" id="WP_058458342.1">
    <property type="nucleotide sequence ID" value="NZ_CAAAIY010000014.1"/>
</dbReference>
<comment type="caution">
    <text evidence="2">The sequence shown here is derived from an EMBL/GenBank/DDBJ whole genome shotgun (WGS) entry which is preliminary data.</text>
</comment>
<organism evidence="2 3">
    <name type="scientific">Legionella bozemanae</name>
    <name type="common">Fluoribacter bozemanae</name>
    <dbReference type="NCBI Taxonomy" id="447"/>
    <lineage>
        <taxon>Bacteria</taxon>
        <taxon>Pseudomonadati</taxon>
        <taxon>Pseudomonadota</taxon>
        <taxon>Gammaproteobacteria</taxon>
        <taxon>Legionellales</taxon>
        <taxon>Legionellaceae</taxon>
        <taxon>Legionella</taxon>
    </lineage>
</organism>
<evidence type="ECO:0000256" key="1">
    <source>
        <dbReference type="SAM" id="SignalP"/>
    </source>
</evidence>
<accession>A0A0W0RY21</accession>
<evidence type="ECO:0000313" key="2">
    <source>
        <dbReference type="EMBL" id="KTC75821.1"/>
    </source>
</evidence>
<dbReference type="EMBL" id="LNXU01000007">
    <property type="protein sequence ID" value="KTC75821.1"/>
    <property type="molecule type" value="Genomic_DNA"/>
</dbReference>
<gene>
    <name evidence="2" type="ORF">Lboz_0649</name>
</gene>
<dbReference type="OrthoDB" id="5640330at2"/>
<keyword evidence="1" id="KW-0732">Signal</keyword>
<name>A0A0W0RY21_LEGBO</name>
<feature type="signal peptide" evidence="1">
    <location>
        <begin position="1"/>
        <end position="19"/>
    </location>
</feature>
<feature type="chain" id="PRO_5006911393" evidence="1">
    <location>
        <begin position="20"/>
        <end position="164"/>
    </location>
</feature>
<dbReference type="AlphaFoldDB" id="A0A0W0RY21"/>
<keyword evidence="3" id="KW-1185">Reference proteome</keyword>
<protein>
    <submittedName>
        <fullName evidence="2">Uncharacterized protein</fullName>
    </submittedName>
</protein>